<evidence type="ECO:0008006" key="4">
    <source>
        <dbReference type="Google" id="ProtNLM"/>
    </source>
</evidence>
<evidence type="ECO:0000313" key="2">
    <source>
        <dbReference type="EMBL" id="EDU61083.1"/>
    </source>
</evidence>
<feature type="transmembrane region" description="Helical" evidence="1">
    <location>
        <begin position="65"/>
        <end position="93"/>
    </location>
</feature>
<name>A0AA87CVW1_PROST</name>
<reference evidence="3" key="2">
    <citation type="submission" date="2008-04" db="EMBL/GenBank/DDBJ databases">
        <title>Draft genome sequence of Providencia stuartii(ATCC 25827).</title>
        <authorList>
            <person name="Sudarsanam P."/>
            <person name="Ley R."/>
            <person name="Guruge J."/>
            <person name="Turnbaugh P.J."/>
            <person name="Mahowald M."/>
            <person name="Liep D."/>
            <person name="Gordon J."/>
        </authorList>
    </citation>
    <scope>NUCLEOTIDE SEQUENCE [LARGE SCALE GENOMIC DNA]</scope>
    <source>
        <strain evidence="3">ATCC 25827</strain>
    </source>
</reference>
<dbReference type="EMBL" id="ABJD02000085">
    <property type="protein sequence ID" value="EDU61083.1"/>
    <property type="molecule type" value="Genomic_DNA"/>
</dbReference>
<keyword evidence="1" id="KW-0472">Membrane</keyword>
<feature type="transmembrane region" description="Helical" evidence="1">
    <location>
        <begin position="105"/>
        <end position="126"/>
    </location>
</feature>
<reference evidence="3" key="1">
    <citation type="submission" date="2008-04" db="EMBL/GenBank/DDBJ databases">
        <title>Draft genome sequence of Providencia stuartii (ATCC 25827).</title>
        <authorList>
            <person name="Sudarsanam P."/>
            <person name="Ley R."/>
            <person name="Guruge J."/>
            <person name="Turnbaugh P.J."/>
            <person name="Mahowald M."/>
            <person name="Liep D."/>
            <person name="Gordon J."/>
        </authorList>
    </citation>
    <scope>NUCLEOTIDE SEQUENCE [LARGE SCALE GENOMIC DNA]</scope>
    <source>
        <strain evidence="3">ATCC 25827</strain>
    </source>
</reference>
<evidence type="ECO:0000313" key="3">
    <source>
        <dbReference type="Proteomes" id="UP000004506"/>
    </source>
</evidence>
<dbReference type="AlphaFoldDB" id="A0AA87CVW1"/>
<organism evidence="2 3">
    <name type="scientific">Providencia stuartii ATCC 25827</name>
    <dbReference type="NCBI Taxonomy" id="471874"/>
    <lineage>
        <taxon>Bacteria</taxon>
        <taxon>Pseudomonadati</taxon>
        <taxon>Pseudomonadota</taxon>
        <taxon>Gammaproteobacteria</taxon>
        <taxon>Enterobacterales</taxon>
        <taxon>Morganellaceae</taxon>
        <taxon>Providencia</taxon>
    </lineage>
</organism>
<sequence length="186" mass="21049">MEMSKSKKKLFFYSKSVAFIIWIMAIADLVCDYYFWATQKEQMLYGIIGNIDPTLLDKSIELSSISVILLMLLTHIPILISSISLFFVGYFFFEASKGEIWTQRNIKTLFIGGILAVITPIVNGMLGSLTSLALSISLPPGERIFVFYLGFSLNAMREIIYGIMILSLALIMKEAKKISDENQQYI</sequence>
<comment type="caution">
    <text evidence="2">The sequence shown here is derived from an EMBL/GenBank/DDBJ whole genome shotgun (WGS) entry which is preliminary data.</text>
</comment>
<dbReference type="Proteomes" id="UP000004506">
    <property type="component" value="Unassembled WGS sequence"/>
</dbReference>
<keyword evidence="1" id="KW-0812">Transmembrane</keyword>
<keyword evidence="1" id="KW-1133">Transmembrane helix</keyword>
<feature type="transmembrane region" description="Helical" evidence="1">
    <location>
        <begin position="12"/>
        <end position="36"/>
    </location>
</feature>
<proteinExistence type="predicted"/>
<gene>
    <name evidence="2" type="ORF">PROSTU_01064</name>
</gene>
<accession>A0AA87CVW1</accession>
<reference evidence="2 3" key="3">
    <citation type="submission" date="2008-05" db="EMBL/GenBank/DDBJ databases">
        <authorList>
            <person name="Fulton L."/>
            <person name="Clifton S."/>
            <person name="Fulton B."/>
            <person name="Xu J."/>
            <person name="Minx P."/>
            <person name="Pepin K.H."/>
            <person name="Johnson M."/>
            <person name="Thiruvilangam P."/>
            <person name="Bhonagiri V."/>
            <person name="Nash W.E."/>
            <person name="Mardis E.R."/>
            <person name="Wilson R.K."/>
        </authorList>
    </citation>
    <scope>NUCLEOTIDE SEQUENCE [LARGE SCALE GENOMIC DNA]</scope>
    <source>
        <strain evidence="2 3">ATCC 25827</strain>
    </source>
</reference>
<evidence type="ECO:0000256" key="1">
    <source>
        <dbReference type="SAM" id="Phobius"/>
    </source>
</evidence>
<feature type="transmembrane region" description="Helical" evidence="1">
    <location>
        <begin position="146"/>
        <end position="171"/>
    </location>
</feature>
<protein>
    <recommendedName>
        <fullName evidence="4">DUF2975 domain-containing protein</fullName>
    </recommendedName>
</protein>